<evidence type="ECO:0000256" key="10">
    <source>
        <dbReference type="SAM" id="Phobius"/>
    </source>
</evidence>
<name>A0ABM8H8A7_9MICO</name>
<evidence type="ECO:0008006" key="13">
    <source>
        <dbReference type="Google" id="ProtNLM"/>
    </source>
</evidence>
<evidence type="ECO:0000313" key="12">
    <source>
        <dbReference type="Proteomes" id="UP001321421"/>
    </source>
</evidence>
<keyword evidence="12" id="KW-1185">Reference proteome</keyword>
<dbReference type="RefSeq" id="WP_289232359.1">
    <property type="nucleotide sequence ID" value="NZ_AP027735.1"/>
</dbReference>
<evidence type="ECO:0000256" key="1">
    <source>
        <dbReference type="ARBA" id="ARBA00004477"/>
    </source>
</evidence>
<dbReference type="PANTHER" id="PTHR12468:SF2">
    <property type="entry name" value="GPI MANNOSYLTRANSFERASE 2"/>
    <property type="match status" value="1"/>
</dbReference>
<evidence type="ECO:0000256" key="7">
    <source>
        <dbReference type="ARBA" id="ARBA00022824"/>
    </source>
</evidence>
<feature type="transmembrane region" description="Helical" evidence="10">
    <location>
        <begin position="313"/>
        <end position="339"/>
    </location>
</feature>
<evidence type="ECO:0000256" key="6">
    <source>
        <dbReference type="ARBA" id="ARBA00022692"/>
    </source>
</evidence>
<dbReference type="PANTHER" id="PTHR12468">
    <property type="entry name" value="GPI MANNOSYLTRANSFERASE 2"/>
    <property type="match status" value="1"/>
</dbReference>
<protein>
    <recommendedName>
        <fullName evidence="13">Glycosyltransferase RgtA/B/C/D-like domain-containing protein</fullName>
    </recommendedName>
</protein>
<keyword evidence="6 10" id="KW-0812">Transmembrane</keyword>
<evidence type="ECO:0000256" key="8">
    <source>
        <dbReference type="ARBA" id="ARBA00022989"/>
    </source>
</evidence>
<sequence length="468" mass="50617">MTEPDASAAPASERGRAGSPWRRLLEQRFLPLVVAGYLACRFFSFVVISLVAGHQDPGGIPRGPEDGVQPGYLDMTRVWDGDWYRRIVEEGYPDVLPRDEQGELQQNQWAFYPLFPMLVRALMTVTGGSFGLVASSLALVLGTAAAAVMAVLLRDRVGPFVALCAVLVYAASPPSPTLQLAYTESLAMLLLTGFLLAVSREKWGVAIALALLTGLARPIAVPLGLVALVAVIWRWRDRHDRPIGRGEYAAMLGALVACGVSGLMWATYAGWRTGIRSAYTDTMATWRAEGEIHPFTPWFKNAGYALGDTTGPLLVVVLVGLVVLAFAGPWAAGLGPVLRTWSLGYLLYLGAVLDPWTSTYRYLLFLFPLAVVAIGGGWARTDPRAREFRFTGLRTVVLVGLGLAWQVWWIWELLRIIPQQITRSSFLGLGSSSGRGLLRCAPAGIVAEARAGSPPGARTEAHGCAVDR</sequence>
<keyword evidence="4" id="KW-0328">Glycosyltransferase</keyword>
<feature type="transmembrane region" description="Helical" evidence="10">
    <location>
        <begin position="359"/>
        <end position="379"/>
    </location>
</feature>
<evidence type="ECO:0000256" key="9">
    <source>
        <dbReference type="ARBA" id="ARBA00023136"/>
    </source>
</evidence>
<feature type="transmembrane region" description="Helical" evidence="10">
    <location>
        <begin position="248"/>
        <end position="268"/>
    </location>
</feature>
<reference evidence="12" key="1">
    <citation type="journal article" date="2019" name="Int. J. Syst. Evol. Microbiol.">
        <title>The Global Catalogue of Microorganisms (GCM) 10K type strain sequencing project: providing services to taxonomists for standard genome sequencing and annotation.</title>
        <authorList>
            <consortium name="The Broad Institute Genomics Platform"/>
            <consortium name="The Broad Institute Genome Sequencing Center for Infectious Disease"/>
            <person name="Wu L."/>
            <person name="Ma J."/>
        </authorList>
    </citation>
    <scope>NUCLEOTIDE SEQUENCE [LARGE SCALE GENOMIC DNA]</scope>
    <source>
        <strain evidence="12">NBRC 110608</strain>
    </source>
</reference>
<keyword evidence="5" id="KW-0808">Transferase</keyword>
<evidence type="ECO:0000256" key="3">
    <source>
        <dbReference type="ARBA" id="ARBA00022502"/>
    </source>
</evidence>
<feature type="transmembrane region" description="Helical" evidence="10">
    <location>
        <begin position="29"/>
        <end position="52"/>
    </location>
</feature>
<keyword evidence="3" id="KW-0337">GPI-anchor biosynthesis</keyword>
<keyword evidence="7" id="KW-0256">Endoplasmic reticulum</keyword>
<comment type="pathway">
    <text evidence="2">Glycolipid biosynthesis; glycosylphosphatidylinositol-anchor biosynthesis.</text>
</comment>
<feature type="transmembrane region" description="Helical" evidence="10">
    <location>
        <begin position="180"/>
        <end position="198"/>
    </location>
</feature>
<gene>
    <name evidence="11" type="ORF">GCM10025872_07620</name>
</gene>
<organism evidence="11 12">
    <name type="scientific">Barrientosiimonas endolithica</name>
    <dbReference type="NCBI Taxonomy" id="1535208"/>
    <lineage>
        <taxon>Bacteria</taxon>
        <taxon>Bacillati</taxon>
        <taxon>Actinomycetota</taxon>
        <taxon>Actinomycetes</taxon>
        <taxon>Micrococcales</taxon>
        <taxon>Dermacoccaceae</taxon>
        <taxon>Barrientosiimonas</taxon>
    </lineage>
</organism>
<proteinExistence type="predicted"/>
<accession>A0ABM8H8A7</accession>
<dbReference type="EMBL" id="AP027735">
    <property type="protein sequence ID" value="BDZ57105.1"/>
    <property type="molecule type" value="Genomic_DNA"/>
</dbReference>
<evidence type="ECO:0000256" key="2">
    <source>
        <dbReference type="ARBA" id="ARBA00004687"/>
    </source>
</evidence>
<feature type="transmembrane region" description="Helical" evidence="10">
    <location>
        <begin position="391"/>
        <end position="411"/>
    </location>
</feature>
<comment type="subcellular location">
    <subcellularLocation>
        <location evidence="1">Endoplasmic reticulum membrane</location>
        <topology evidence="1">Multi-pass membrane protein</topology>
    </subcellularLocation>
</comment>
<evidence type="ECO:0000313" key="11">
    <source>
        <dbReference type="EMBL" id="BDZ57105.1"/>
    </source>
</evidence>
<evidence type="ECO:0000256" key="4">
    <source>
        <dbReference type="ARBA" id="ARBA00022676"/>
    </source>
</evidence>
<evidence type="ECO:0000256" key="5">
    <source>
        <dbReference type="ARBA" id="ARBA00022679"/>
    </source>
</evidence>
<dbReference type="InterPro" id="IPR007315">
    <property type="entry name" value="PIG-V/Gpi18"/>
</dbReference>
<keyword evidence="9 10" id="KW-0472">Membrane</keyword>
<keyword evidence="8 10" id="KW-1133">Transmembrane helix</keyword>
<feature type="transmembrane region" description="Helical" evidence="10">
    <location>
        <begin position="205"/>
        <end position="233"/>
    </location>
</feature>
<feature type="transmembrane region" description="Helical" evidence="10">
    <location>
        <begin position="121"/>
        <end position="150"/>
    </location>
</feature>
<dbReference type="Proteomes" id="UP001321421">
    <property type="component" value="Chromosome"/>
</dbReference>